<keyword evidence="3" id="KW-1185">Reference proteome</keyword>
<evidence type="ECO:0000313" key="2">
    <source>
        <dbReference type="EMBL" id="AIO69949.1"/>
    </source>
</evidence>
<dbReference type="Proteomes" id="UP000029424">
    <property type="component" value="Chromosome 2"/>
</dbReference>
<dbReference type="KEGG" id="bok:DM82_6153"/>
<dbReference type="EMBL" id="CP008727">
    <property type="protein sequence ID" value="AIO69949.1"/>
    <property type="molecule type" value="Genomic_DNA"/>
</dbReference>
<sequence>MNAPHSRSNPHARYKQIARGPCATPGAAPVGVKTHSAAPRAR</sequence>
<organism evidence="2 3">
    <name type="scientific">Burkholderia oklahomensis</name>
    <dbReference type="NCBI Taxonomy" id="342113"/>
    <lineage>
        <taxon>Bacteria</taxon>
        <taxon>Pseudomonadati</taxon>
        <taxon>Pseudomonadota</taxon>
        <taxon>Betaproteobacteria</taxon>
        <taxon>Burkholderiales</taxon>
        <taxon>Burkholderiaceae</taxon>
        <taxon>Burkholderia</taxon>
        <taxon>pseudomallei group</taxon>
    </lineage>
</organism>
<gene>
    <name evidence="2" type="ORF">DM82_6153</name>
</gene>
<protein>
    <submittedName>
        <fullName evidence="2">Uncharacterized protein</fullName>
    </submittedName>
</protein>
<name>A0AAI8FR75_9BURK</name>
<reference evidence="2 3" key="1">
    <citation type="submission" date="2014-06" db="EMBL/GenBank/DDBJ databases">
        <authorList>
            <person name="Bishop-Lilly K.A."/>
            <person name="Broomall S.M."/>
            <person name="Chain P.S."/>
            <person name="Chertkov O."/>
            <person name="Coyne S.R."/>
            <person name="Daligault H.E."/>
            <person name="Davenport K.W."/>
            <person name="Erkkila T."/>
            <person name="Frey K.G."/>
            <person name="Gibbons H.S."/>
            <person name="Gu W."/>
            <person name="Jaissle J."/>
            <person name="Johnson S.L."/>
            <person name="Koroleva G.I."/>
            <person name="Ladner J.T."/>
            <person name="Lo C.-C."/>
            <person name="Minogue T.D."/>
            <person name="Munk C."/>
            <person name="Palacios G.F."/>
            <person name="Redden C.L."/>
            <person name="Rosenzweig C.N."/>
            <person name="Scholz M.B."/>
            <person name="Teshima H."/>
            <person name="Xu Y."/>
        </authorList>
    </citation>
    <scope>NUCLEOTIDE SEQUENCE [LARGE SCALE GENOMIC DNA]</scope>
    <source>
        <strain evidence="2 3">EO147</strain>
    </source>
</reference>
<evidence type="ECO:0000313" key="3">
    <source>
        <dbReference type="Proteomes" id="UP000029424"/>
    </source>
</evidence>
<dbReference type="AlphaFoldDB" id="A0AAI8FR75"/>
<evidence type="ECO:0000256" key="1">
    <source>
        <dbReference type="SAM" id="MobiDB-lite"/>
    </source>
</evidence>
<feature type="region of interest" description="Disordered" evidence="1">
    <location>
        <begin position="1"/>
        <end position="42"/>
    </location>
</feature>
<accession>A0AAI8FR75</accession>
<proteinExistence type="predicted"/>